<sequence length="481" mass="51761">MSTVLNDALTHDALARLSAANRAFAAAYPGDPIDRQPVHTVYGGAQLFSHDIAAKLGAAGLKGLAEYAPDFCTFARAIALAGAEKLPGLAGERAQLEARLAADPGAVRKAEPAAWLAHTVYERVLEKMKREPIEDFRIDFEDGYGNRPDTEEDGHAIADAEQVALGMEKGTLPPFLGIRIKPFTEELRARGIRTLDLFLTTLLRRTGGTLPANFVVTLPNVTIPEQVETLVALFELLERQHQLAPGTLRCEIMVETTQSVIGPDGTVPLRRLVAAAQGRCVGAHLGVYDYTASCNVTALYQAPGHPACAFARHVMQVALAGTGVAISDGAVTIMPVAPHRAPEGGTLTDAQVQANRKAVHGAWKQHYDEVRRALREAYYQGWDLHPGQLPTRHAAVVAFFLEGRDEAAERLERFVAKAAQATLLGNVFDDAATGQGLLNFFLRGISCGALTEAEALSTGLTLEELRGRSFVKILKGRRGQA</sequence>
<dbReference type="Proteomes" id="UP000696931">
    <property type="component" value="Unassembled WGS sequence"/>
</dbReference>
<dbReference type="SUPFAM" id="SSF51621">
    <property type="entry name" value="Phosphoenolpyruvate/pyruvate domain"/>
    <property type="match status" value="1"/>
</dbReference>
<comment type="cofactor">
    <cofactor evidence="1">
        <name>Mg(2+)</name>
        <dbReference type="ChEBI" id="CHEBI:18420"/>
    </cofactor>
</comment>
<evidence type="ECO:0000256" key="2">
    <source>
        <dbReference type="ARBA" id="ARBA00022723"/>
    </source>
</evidence>
<dbReference type="GO" id="GO:0000287">
    <property type="term" value="F:magnesium ion binding"/>
    <property type="evidence" value="ECO:0007669"/>
    <property type="project" value="TreeGrafter"/>
</dbReference>
<evidence type="ECO:0000313" key="5">
    <source>
        <dbReference type="Proteomes" id="UP000696931"/>
    </source>
</evidence>
<dbReference type="Pfam" id="PF22484">
    <property type="entry name" value="DUF6986"/>
    <property type="match status" value="1"/>
</dbReference>
<keyword evidence="4" id="KW-0418">Kinase</keyword>
<dbReference type="InterPro" id="IPR015813">
    <property type="entry name" value="Pyrv/PenolPyrv_kinase-like_dom"/>
</dbReference>
<accession>A0A933SE52</accession>
<keyword evidence="3" id="KW-0460">Magnesium</keyword>
<dbReference type="InterPro" id="IPR040442">
    <property type="entry name" value="Pyrv_kinase-like_dom_sf"/>
</dbReference>
<dbReference type="PANTHER" id="PTHR32308:SF10">
    <property type="entry name" value="CITRATE LYASE SUBUNIT BETA"/>
    <property type="match status" value="1"/>
</dbReference>
<dbReference type="EMBL" id="JACRIW010000064">
    <property type="protein sequence ID" value="MBI5169701.1"/>
    <property type="molecule type" value="Genomic_DNA"/>
</dbReference>
<comment type="caution">
    <text evidence="4">The sequence shown here is derived from an EMBL/GenBank/DDBJ whole genome shotgun (WGS) entry which is preliminary data.</text>
</comment>
<protein>
    <submittedName>
        <fullName evidence="4">Phosphoenolpyruvate kinase</fullName>
    </submittedName>
</protein>
<dbReference type="AlphaFoldDB" id="A0A933SE52"/>
<dbReference type="InterPro" id="IPR054255">
    <property type="entry name" value="DUF6986"/>
</dbReference>
<evidence type="ECO:0000313" key="4">
    <source>
        <dbReference type="EMBL" id="MBI5169701.1"/>
    </source>
</evidence>
<dbReference type="GO" id="GO:0006107">
    <property type="term" value="P:oxaloacetate metabolic process"/>
    <property type="evidence" value="ECO:0007669"/>
    <property type="project" value="TreeGrafter"/>
</dbReference>
<dbReference type="Gene3D" id="3.20.20.60">
    <property type="entry name" value="Phosphoenolpyruvate-binding domains"/>
    <property type="match status" value="1"/>
</dbReference>
<evidence type="ECO:0000256" key="3">
    <source>
        <dbReference type="ARBA" id="ARBA00022842"/>
    </source>
</evidence>
<dbReference type="GO" id="GO:0016301">
    <property type="term" value="F:kinase activity"/>
    <property type="evidence" value="ECO:0007669"/>
    <property type="project" value="UniProtKB-KW"/>
</dbReference>
<dbReference type="PANTHER" id="PTHR32308">
    <property type="entry name" value="LYASE BETA SUBUNIT, PUTATIVE (AFU_ORTHOLOGUE AFUA_4G13030)-RELATED"/>
    <property type="match status" value="1"/>
</dbReference>
<proteinExistence type="predicted"/>
<keyword evidence="4" id="KW-0808">Transferase</keyword>
<evidence type="ECO:0000256" key="1">
    <source>
        <dbReference type="ARBA" id="ARBA00001946"/>
    </source>
</evidence>
<name>A0A933SE52_UNCEI</name>
<keyword evidence="2" id="KW-0479">Metal-binding</keyword>
<reference evidence="4" key="1">
    <citation type="submission" date="2020-07" db="EMBL/GenBank/DDBJ databases">
        <title>Huge and variable diversity of episymbiotic CPR bacteria and DPANN archaea in groundwater ecosystems.</title>
        <authorList>
            <person name="He C.Y."/>
            <person name="Keren R."/>
            <person name="Whittaker M."/>
            <person name="Farag I.F."/>
            <person name="Doudna J."/>
            <person name="Cate J.H.D."/>
            <person name="Banfield J.F."/>
        </authorList>
    </citation>
    <scope>NUCLEOTIDE SEQUENCE</scope>
    <source>
        <strain evidence="4">NC_groundwater_1813_Pr3_B-0.1um_71_17</strain>
    </source>
</reference>
<gene>
    <name evidence="4" type="ORF">HZA61_09450</name>
</gene>
<organism evidence="4 5">
    <name type="scientific">Eiseniibacteriota bacterium</name>
    <dbReference type="NCBI Taxonomy" id="2212470"/>
    <lineage>
        <taxon>Bacteria</taxon>
        <taxon>Candidatus Eiseniibacteriota</taxon>
    </lineage>
</organism>